<keyword evidence="6" id="KW-0029">Amino-acid transport</keyword>
<evidence type="ECO:0000313" key="10">
    <source>
        <dbReference type="EMBL" id="GJM55448.1"/>
    </source>
</evidence>
<keyword evidence="8 9" id="KW-0472">Membrane</keyword>
<dbReference type="GO" id="GO:0022857">
    <property type="term" value="F:transmembrane transporter activity"/>
    <property type="evidence" value="ECO:0007669"/>
    <property type="project" value="InterPro"/>
</dbReference>
<dbReference type="Gene3D" id="1.20.1740.10">
    <property type="entry name" value="Amino acid/polyamine transporter I"/>
    <property type="match status" value="1"/>
</dbReference>
<dbReference type="Proteomes" id="UP001055025">
    <property type="component" value="Unassembled WGS sequence"/>
</dbReference>
<feature type="transmembrane region" description="Helical" evidence="9">
    <location>
        <begin position="132"/>
        <end position="152"/>
    </location>
</feature>
<sequence>MSDGQTSAAQSGGAGKIGLFGLIGMVVSSCIGSGAFALTGQIAQVAAPGPALIAWGIAGVGFLMLALSLKNLGEKRPDLDGIFSYATEGFGPFAGFLSGWGYWLSAWLGNVAFATAMMSAVGMFYPPFASGNTVPCVVIASIFMWALTFLVIRGVESASFLNAIVMVAKVAALALFIVFGVVMFNAGVFTQDFWGQLYDNLVAMGQAGPDAVALGSVGQQVVNCLIIMMWCFIGIEGASVLSSRAQKKSDAGKATVIGLVALLVIYIGVSVLPFGFMPYTEIAQLNDTTSMAEVFNLMAPGWGGPFITIAMIVSIAGCWLSFTILPAETTQLMANHKLLPASFGQLNDKKSPQFSLLVVAACTQAFLIVVIFSESAYDFAFSMCTVAIVVTWALAAAYQMKYSLAHKQAGQAVIGLIALAFLVVGVLFNGWSFLLLTCIGYIPGLFAYVSARKTEGVRSFTPAEHVVEYVVIAGAVLAVILLATGIIVI</sequence>
<dbReference type="InterPro" id="IPR050367">
    <property type="entry name" value="APC_superfamily"/>
</dbReference>
<feature type="transmembrane region" description="Helical" evidence="9">
    <location>
        <begin position="107"/>
        <end position="126"/>
    </location>
</feature>
<keyword evidence="5 9" id="KW-0812">Transmembrane</keyword>
<evidence type="ECO:0000256" key="7">
    <source>
        <dbReference type="ARBA" id="ARBA00022989"/>
    </source>
</evidence>
<evidence type="ECO:0000256" key="5">
    <source>
        <dbReference type="ARBA" id="ARBA00022692"/>
    </source>
</evidence>
<keyword evidence="4" id="KW-1003">Cell membrane</keyword>
<feature type="transmembrane region" description="Helical" evidence="9">
    <location>
        <begin position="17"/>
        <end position="39"/>
    </location>
</feature>
<reference evidence="10" key="1">
    <citation type="journal article" date="2022" name="Int. J. Syst. Evol. Microbiol.">
        <title>Granulimonas faecalis gen. nov., sp. nov., and Leptogranulimonas caecicola gen. nov., sp. nov., novel lactate-producing Atopobiaceae bacteria isolated from mouse intestines, and an emended description of the family Atopobiaceae.</title>
        <authorList>
            <person name="Morinaga K."/>
            <person name="Kusada H."/>
            <person name="Sakamoto S."/>
            <person name="Murakami T."/>
            <person name="Toyoda A."/>
            <person name="Mori H."/>
            <person name="Meng X.Y."/>
            <person name="Takashino M."/>
            <person name="Murotomi K."/>
            <person name="Tamaki H."/>
        </authorList>
    </citation>
    <scope>NUCLEOTIDE SEQUENCE</scope>
    <source>
        <strain evidence="10">OPF53</strain>
    </source>
</reference>
<feature type="transmembrane region" description="Helical" evidence="9">
    <location>
        <begin position="354"/>
        <end position="373"/>
    </location>
</feature>
<comment type="caution">
    <text evidence="10">The sequence shown here is derived from an EMBL/GenBank/DDBJ whole genome shotgun (WGS) entry which is preliminary data.</text>
</comment>
<proteinExistence type="inferred from homology"/>
<dbReference type="InterPro" id="IPR004754">
    <property type="entry name" value="Amino_acid_antiprt"/>
</dbReference>
<feature type="transmembrane region" description="Helical" evidence="9">
    <location>
        <begin position="81"/>
        <end position="100"/>
    </location>
</feature>
<name>A0AAV5B305_9ACTN</name>
<organism evidence="10 11">
    <name type="scientific">Granulimonas faecalis</name>
    <dbReference type="NCBI Taxonomy" id="2894155"/>
    <lineage>
        <taxon>Bacteria</taxon>
        <taxon>Bacillati</taxon>
        <taxon>Actinomycetota</taxon>
        <taxon>Coriobacteriia</taxon>
        <taxon>Coriobacteriales</taxon>
        <taxon>Kribbibacteriaceae</taxon>
        <taxon>Granulimonas</taxon>
    </lineage>
</organism>
<dbReference type="NCBIfam" id="TIGR00905">
    <property type="entry name" value="2A0302"/>
    <property type="match status" value="1"/>
</dbReference>
<dbReference type="PANTHER" id="PTHR42770">
    <property type="entry name" value="AMINO ACID TRANSPORTER-RELATED"/>
    <property type="match status" value="1"/>
</dbReference>
<keyword evidence="3" id="KW-0813">Transport</keyword>
<dbReference type="Pfam" id="PF13520">
    <property type="entry name" value="AA_permease_2"/>
    <property type="match status" value="1"/>
</dbReference>
<dbReference type="InterPro" id="IPR002293">
    <property type="entry name" value="AA/rel_permease1"/>
</dbReference>
<accession>A0AAV5B305</accession>
<evidence type="ECO:0000256" key="8">
    <source>
        <dbReference type="ARBA" id="ARBA00023136"/>
    </source>
</evidence>
<feature type="transmembrane region" description="Helical" evidence="9">
    <location>
        <begin position="164"/>
        <end position="184"/>
    </location>
</feature>
<dbReference type="AlphaFoldDB" id="A0AAV5B305"/>
<comment type="subcellular location">
    <subcellularLocation>
        <location evidence="1">Cell membrane</location>
        <topology evidence="1">Multi-pass membrane protein</topology>
    </subcellularLocation>
</comment>
<feature type="transmembrane region" description="Helical" evidence="9">
    <location>
        <begin position="409"/>
        <end position="427"/>
    </location>
</feature>
<feature type="transmembrane region" description="Helical" evidence="9">
    <location>
        <begin position="51"/>
        <end position="69"/>
    </location>
</feature>
<evidence type="ECO:0000256" key="6">
    <source>
        <dbReference type="ARBA" id="ARBA00022970"/>
    </source>
</evidence>
<feature type="transmembrane region" description="Helical" evidence="9">
    <location>
        <begin position="306"/>
        <end position="327"/>
    </location>
</feature>
<evidence type="ECO:0000256" key="9">
    <source>
        <dbReference type="SAM" id="Phobius"/>
    </source>
</evidence>
<dbReference type="RefSeq" id="WP_204408016.1">
    <property type="nucleotide sequence ID" value="NZ_BQKC01000001.1"/>
</dbReference>
<evidence type="ECO:0000313" key="11">
    <source>
        <dbReference type="Proteomes" id="UP001055025"/>
    </source>
</evidence>
<protein>
    <submittedName>
        <fullName evidence="10">Arginine-ornithine antiporter</fullName>
    </submittedName>
</protein>
<evidence type="ECO:0000256" key="4">
    <source>
        <dbReference type="ARBA" id="ARBA00022475"/>
    </source>
</evidence>
<feature type="transmembrane region" description="Helical" evidence="9">
    <location>
        <begin position="254"/>
        <end position="276"/>
    </location>
</feature>
<feature type="transmembrane region" description="Helical" evidence="9">
    <location>
        <begin position="220"/>
        <end position="242"/>
    </location>
</feature>
<dbReference type="GO" id="GO:0005886">
    <property type="term" value="C:plasma membrane"/>
    <property type="evidence" value="ECO:0007669"/>
    <property type="project" value="UniProtKB-SubCell"/>
</dbReference>
<keyword evidence="11" id="KW-1185">Reference proteome</keyword>
<dbReference type="PIRSF" id="PIRSF006060">
    <property type="entry name" value="AA_transporter"/>
    <property type="match status" value="1"/>
</dbReference>
<gene>
    <name evidence="10" type="primary">arcD</name>
    <name evidence="10" type="ORF">ATOP_11030</name>
</gene>
<comment type="similarity">
    <text evidence="2">Belongs to the amino acid-polyamine-organocation (APC) superfamily. Basic amino acid/polyamine antiporter (APA) (TC 2.A.3.2) family.</text>
</comment>
<dbReference type="GO" id="GO:0006865">
    <property type="term" value="P:amino acid transport"/>
    <property type="evidence" value="ECO:0007669"/>
    <property type="project" value="UniProtKB-KW"/>
</dbReference>
<evidence type="ECO:0000256" key="2">
    <source>
        <dbReference type="ARBA" id="ARBA00008220"/>
    </source>
</evidence>
<dbReference type="EMBL" id="BQKC01000001">
    <property type="protein sequence ID" value="GJM55448.1"/>
    <property type="molecule type" value="Genomic_DNA"/>
</dbReference>
<dbReference type="PANTHER" id="PTHR42770:SF4">
    <property type="entry name" value="ARGININE_ORNITHINE ANTIPORTER-RELATED"/>
    <property type="match status" value="1"/>
</dbReference>
<feature type="transmembrane region" description="Helical" evidence="9">
    <location>
        <begin position="379"/>
        <end position="397"/>
    </location>
</feature>
<evidence type="ECO:0000256" key="1">
    <source>
        <dbReference type="ARBA" id="ARBA00004651"/>
    </source>
</evidence>
<keyword evidence="7 9" id="KW-1133">Transmembrane helix</keyword>
<evidence type="ECO:0000256" key="3">
    <source>
        <dbReference type="ARBA" id="ARBA00022448"/>
    </source>
</evidence>
<feature type="transmembrane region" description="Helical" evidence="9">
    <location>
        <begin position="469"/>
        <end position="488"/>
    </location>
</feature>